<dbReference type="SMART" id="SM00858">
    <property type="entry name" value="SAF"/>
    <property type="match status" value="1"/>
</dbReference>
<feature type="signal peptide" evidence="1">
    <location>
        <begin position="1"/>
        <end position="21"/>
    </location>
</feature>
<evidence type="ECO:0000313" key="4">
    <source>
        <dbReference type="Proteomes" id="UP000571554"/>
    </source>
</evidence>
<feature type="domain" description="SAF" evidence="2">
    <location>
        <begin position="37"/>
        <end position="99"/>
    </location>
</feature>
<name>A0A7W9WUB7_9BURK</name>
<gene>
    <name evidence="3" type="ORF">F4827_004015</name>
</gene>
<dbReference type="CDD" id="cd11614">
    <property type="entry name" value="SAF_CpaB_FlgA_like"/>
    <property type="match status" value="1"/>
</dbReference>
<dbReference type="InterPro" id="IPR013974">
    <property type="entry name" value="SAF"/>
</dbReference>
<accession>A0A7W9WUB7</accession>
<evidence type="ECO:0000313" key="3">
    <source>
        <dbReference type="EMBL" id="MBB6104156.1"/>
    </source>
</evidence>
<dbReference type="Proteomes" id="UP000571554">
    <property type="component" value="Unassembled WGS sequence"/>
</dbReference>
<keyword evidence="1" id="KW-0732">Signal</keyword>
<dbReference type="AlphaFoldDB" id="A0A7W9WUB7"/>
<proteinExistence type="predicted"/>
<organism evidence="3 4">
    <name type="scientific">Paraburkholderia bannensis</name>
    <dbReference type="NCBI Taxonomy" id="765414"/>
    <lineage>
        <taxon>Bacteria</taxon>
        <taxon>Pseudomonadati</taxon>
        <taxon>Pseudomonadota</taxon>
        <taxon>Betaproteobacteria</taxon>
        <taxon>Burkholderiales</taxon>
        <taxon>Burkholderiaceae</taxon>
        <taxon>Paraburkholderia</taxon>
    </lineage>
</organism>
<dbReference type="NCBIfam" id="TIGR03177">
    <property type="entry name" value="pilus_cpaB"/>
    <property type="match status" value="1"/>
</dbReference>
<reference evidence="3 4" key="1">
    <citation type="submission" date="2020-08" db="EMBL/GenBank/DDBJ databases">
        <title>Above-ground endophytic microbial communities from plants in different locations in the United States.</title>
        <authorList>
            <person name="Frank C."/>
        </authorList>
    </citation>
    <scope>NUCLEOTIDE SEQUENCE [LARGE SCALE GENOMIC DNA]</scope>
    <source>
        <strain evidence="3 4">WP4_2_2</strain>
    </source>
</reference>
<protein>
    <submittedName>
        <fullName evidence="3">Pilus assembly protein CpaB</fullName>
    </submittedName>
</protein>
<dbReference type="Pfam" id="PF08666">
    <property type="entry name" value="SAF"/>
    <property type="match status" value="1"/>
</dbReference>
<dbReference type="InterPro" id="IPR017592">
    <property type="entry name" value="Pilus_assmbl_Flp-typ_CpaB"/>
</dbReference>
<dbReference type="InterPro" id="IPR031571">
    <property type="entry name" value="RcpC_dom"/>
</dbReference>
<comment type="caution">
    <text evidence="3">The sequence shown here is derived from an EMBL/GenBank/DDBJ whole genome shotgun (WGS) entry which is preliminary data.</text>
</comment>
<dbReference type="RefSeq" id="WP_183726149.1">
    <property type="nucleotide sequence ID" value="NZ_JACHBW010000011.1"/>
</dbReference>
<sequence>MKNSRAVVMFVVALAAGLAAALSASRWLVQTSTSGVTSVAVANQDLSLGEPIEPNMIHTTSWPAGSVPAGAFSDAKLLEGRVVRTSVSKGEPVIESQLAPAGTKGGLSAVIADGKRAITVRVNDVVGVAGFALPGNYVDVIVNTQAPGHTDQLSISKTVLEKILVLAVAQQVSREDTAPKVVDAVTLEVTPQQAEKLDLARSVGTLSLVLRNQIDEKRLTTDGATKDTLLGIAAPVAAPAPVKTTRVRYAEHHAPKRDCIGVISGVTSTQECF</sequence>
<evidence type="ECO:0000259" key="2">
    <source>
        <dbReference type="SMART" id="SM00858"/>
    </source>
</evidence>
<evidence type="ECO:0000256" key="1">
    <source>
        <dbReference type="SAM" id="SignalP"/>
    </source>
</evidence>
<keyword evidence="4" id="KW-1185">Reference proteome</keyword>
<dbReference type="Pfam" id="PF16976">
    <property type="entry name" value="RcpC"/>
    <property type="match status" value="1"/>
</dbReference>
<dbReference type="EMBL" id="JACHBW010000011">
    <property type="protein sequence ID" value="MBB6104156.1"/>
    <property type="molecule type" value="Genomic_DNA"/>
</dbReference>
<feature type="chain" id="PRO_5031077522" evidence="1">
    <location>
        <begin position="22"/>
        <end position="273"/>
    </location>
</feature>